<dbReference type="AlphaFoldDB" id="A0A9D5ACJ2"/>
<name>A0A9D5ACJ2_PEA</name>
<evidence type="ECO:0000256" key="1">
    <source>
        <dbReference type="ARBA" id="ARBA00022670"/>
    </source>
</evidence>
<accession>A0A9D5ACJ2</accession>
<dbReference type="GO" id="GO:0006508">
    <property type="term" value="P:proteolysis"/>
    <property type="evidence" value="ECO:0007669"/>
    <property type="project" value="UniProtKB-KW"/>
</dbReference>
<dbReference type="GO" id="GO:0003676">
    <property type="term" value="F:nucleic acid binding"/>
    <property type="evidence" value="ECO:0007669"/>
    <property type="project" value="InterPro"/>
</dbReference>
<feature type="domain" description="Retroviral polymerase SH3-like" evidence="4">
    <location>
        <begin position="370"/>
        <end position="429"/>
    </location>
</feature>
<feature type="compositionally biased region" description="Polar residues" evidence="2">
    <location>
        <begin position="497"/>
        <end position="528"/>
    </location>
</feature>
<evidence type="ECO:0000313" key="6">
    <source>
        <dbReference type="Proteomes" id="UP001058974"/>
    </source>
</evidence>
<dbReference type="PANTHER" id="PTHR42648">
    <property type="entry name" value="TRANSPOSASE, PUTATIVE-RELATED"/>
    <property type="match status" value="1"/>
</dbReference>
<dbReference type="Gene3D" id="3.30.420.10">
    <property type="entry name" value="Ribonuclease H-like superfamily/Ribonuclease H"/>
    <property type="match status" value="1"/>
</dbReference>
<dbReference type="Proteomes" id="UP001058974">
    <property type="component" value="Chromosome 5"/>
</dbReference>
<keyword evidence="1" id="KW-0378">Hydrolase</keyword>
<dbReference type="PANTHER" id="PTHR42648:SF26">
    <property type="entry name" value="INTEGRASE CATALYTIC DOMAIN-CONTAINING PROTEIN"/>
    <property type="match status" value="1"/>
</dbReference>
<dbReference type="InterPro" id="IPR036397">
    <property type="entry name" value="RNaseH_sf"/>
</dbReference>
<dbReference type="EMBL" id="JAMSHJ010000005">
    <property type="protein sequence ID" value="KAI5406282.1"/>
    <property type="molecule type" value="Genomic_DNA"/>
</dbReference>
<feature type="domain" description="Retrovirus-related Pol polyprotein from transposon TNT 1-94-like beta-barrel" evidence="3">
    <location>
        <begin position="55"/>
        <end position="134"/>
    </location>
</feature>
<dbReference type="Gramene" id="Psat05G0286300-T1">
    <property type="protein sequence ID" value="KAI5406282.1"/>
    <property type="gene ID" value="KIW84_052863"/>
</dbReference>
<dbReference type="InterPro" id="IPR039537">
    <property type="entry name" value="Retrotran_Ty1/copia-like"/>
</dbReference>
<dbReference type="InterPro" id="IPR057670">
    <property type="entry name" value="SH3_retrovirus"/>
</dbReference>
<feature type="compositionally biased region" description="Polar residues" evidence="2">
    <location>
        <begin position="471"/>
        <end position="490"/>
    </location>
</feature>
<evidence type="ECO:0000259" key="4">
    <source>
        <dbReference type="Pfam" id="PF25597"/>
    </source>
</evidence>
<dbReference type="InterPro" id="IPR054722">
    <property type="entry name" value="PolX-like_BBD"/>
</dbReference>
<dbReference type="GO" id="GO:0008233">
    <property type="term" value="F:peptidase activity"/>
    <property type="evidence" value="ECO:0007669"/>
    <property type="project" value="UniProtKB-KW"/>
</dbReference>
<gene>
    <name evidence="5" type="ORF">KIW84_052863</name>
</gene>
<evidence type="ECO:0008006" key="7">
    <source>
        <dbReference type="Google" id="ProtNLM"/>
    </source>
</evidence>
<reference evidence="5 6" key="1">
    <citation type="journal article" date="2022" name="Nat. Genet.">
        <title>Improved pea reference genome and pan-genome highlight genomic features and evolutionary characteristics.</title>
        <authorList>
            <person name="Yang T."/>
            <person name="Liu R."/>
            <person name="Luo Y."/>
            <person name="Hu S."/>
            <person name="Wang D."/>
            <person name="Wang C."/>
            <person name="Pandey M.K."/>
            <person name="Ge S."/>
            <person name="Xu Q."/>
            <person name="Li N."/>
            <person name="Li G."/>
            <person name="Huang Y."/>
            <person name="Saxena R.K."/>
            <person name="Ji Y."/>
            <person name="Li M."/>
            <person name="Yan X."/>
            <person name="He Y."/>
            <person name="Liu Y."/>
            <person name="Wang X."/>
            <person name="Xiang C."/>
            <person name="Varshney R.K."/>
            <person name="Ding H."/>
            <person name="Gao S."/>
            <person name="Zong X."/>
        </authorList>
    </citation>
    <scope>NUCLEOTIDE SEQUENCE [LARGE SCALE GENOMIC DNA]</scope>
    <source>
        <strain evidence="5 6">cv. Zhongwan 6</strain>
    </source>
</reference>
<comment type="caution">
    <text evidence="5">The sequence shown here is derived from an EMBL/GenBank/DDBJ whole genome shotgun (WGS) entry which is preliminary data.</text>
</comment>
<evidence type="ECO:0000259" key="3">
    <source>
        <dbReference type="Pfam" id="PF22936"/>
    </source>
</evidence>
<dbReference type="Pfam" id="PF22936">
    <property type="entry name" value="Pol_BBD"/>
    <property type="match status" value="1"/>
</dbReference>
<keyword evidence="6" id="KW-1185">Reference proteome</keyword>
<organism evidence="5 6">
    <name type="scientific">Pisum sativum</name>
    <name type="common">Garden pea</name>
    <name type="synonym">Lathyrus oleraceus</name>
    <dbReference type="NCBI Taxonomy" id="3888"/>
    <lineage>
        <taxon>Eukaryota</taxon>
        <taxon>Viridiplantae</taxon>
        <taxon>Streptophyta</taxon>
        <taxon>Embryophyta</taxon>
        <taxon>Tracheophyta</taxon>
        <taxon>Spermatophyta</taxon>
        <taxon>Magnoliopsida</taxon>
        <taxon>eudicotyledons</taxon>
        <taxon>Gunneridae</taxon>
        <taxon>Pentapetalae</taxon>
        <taxon>rosids</taxon>
        <taxon>fabids</taxon>
        <taxon>Fabales</taxon>
        <taxon>Fabaceae</taxon>
        <taxon>Papilionoideae</taxon>
        <taxon>50 kb inversion clade</taxon>
        <taxon>NPAAA clade</taxon>
        <taxon>Hologalegina</taxon>
        <taxon>IRL clade</taxon>
        <taxon>Fabeae</taxon>
        <taxon>Lathyrus</taxon>
    </lineage>
</organism>
<dbReference type="Pfam" id="PF25597">
    <property type="entry name" value="SH3_retrovirus"/>
    <property type="match status" value="1"/>
</dbReference>
<proteinExistence type="predicted"/>
<evidence type="ECO:0000313" key="5">
    <source>
        <dbReference type="EMBL" id="KAI5406282.1"/>
    </source>
</evidence>
<evidence type="ECO:0000256" key="2">
    <source>
        <dbReference type="SAM" id="MobiDB-lite"/>
    </source>
</evidence>
<sequence length="610" mass="66354">MYPPQRASYNPFLVPARPMYSSSFGYSAPRATPPRVSAPQAFFAGSEATFNNQWWYPDSGAFHHVTPDASNLSDSTLPGSDQVFMGNGQGLSINSVGSMSFPLPNYPNLSLILQNLLLVPNITKNLISVSKFAQDNNVFFEFHPKFCVVKSQASSEVLRGLVGNDGLYKFPNPATQVSKSTPSLNTCLAHSSALNNCSYTPLAHSDNTSSCMLTCNPSCNNALLNNNTMSNFSNSSHINDVTHNTELSSQHVNNPSSIATNKYVLWHIRTVHYLLLRQVSHAELCTACCLGKSHRLPTTLSTTVYSQPFELVVCDLWGPAPMKSSGGYTYFLTCVDAFSRLPSLTLENHSPYSKLLNKPPDYYNLRVFGCSCYPFLRPYNSHKLDYRLQECIFLGYSTTHKGYKCLASSGHIYISKDVLFHESKFPYSTMFPTTSQSIPASSSTPTASSWSMPFLSSVPVPLQTGGLSSFSANSHQSVPSNTDLVASPNTDPLPPSGLSTIPNTPNSSSQAGLFHNTPNSSSQSSPALITSDPAEASTISPSSTQSLSPSSTSISPIPNHPFINPLNVHPMHTRAKSGITLPRINPTLNLTHVEPTSVVKPWLLPTGFRQ</sequence>
<keyword evidence="1" id="KW-0645">Protease</keyword>
<feature type="compositionally biased region" description="Low complexity" evidence="2">
    <location>
        <begin position="537"/>
        <end position="557"/>
    </location>
</feature>
<protein>
    <recommendedName>
        <fullName evidence="7">Retrovirus-related Pol polyprotein from transposon TNT 1-94</fullName>
    </recommendedName>
</protein>
<feature type="region of interest" description="Disordered" evidence="2">
    <location>
        <begin position="471"/>
        <end position="558"/>
    </location>
</feature>